<dbReference type="Proteomes" id="UP000226431">
    <property type="component" value="Unassembled WGS sequence"/>
</dbReference>
<feature type="transmembrane region" description="Helical" evidence="7">
    <location>
        <begin position="175"/>
        <end position="199"/>
    </location>
</feature>
<dbReference type="OrthoDB" id="10021397at2759"/>
<evidence type="ECO:0000313" key="9">
    <source>
        <dbReference type="EMBL" id="PHH76013.1"/>
    </source>
</evidence>
<dbReference type="Gene3D" id="1.20.1250.20">
    <property type="entry name" value="MFS general substrate transporter like domains"/>
    <property type="match status" value="2"/>
</dbReference>
<dbReference type="PANTHER" id="PTHR23501">
    <property type="entry name" value="MAJOR FACILITATOR SUPERFAMILY"/>
    <property type="match status" value="1"/>
</dbReference>
<evidence type="ECO:0000256" key="5">
    <source>
        <dbReference type="ARBA" id="ARBA00023136"/>
    </source>
</evidence>
<dbReference type="STRING" id="2004952.A0A2C5Z831"/>
<feature type="transmembrane region" description="Helical" evidence="7">
    <location>
        <begin position="384"/>
        <end position="404"/>
    </location>
</feature>
<dbReference type="PANTHER" id="PTHR23501:SF201">
    <property type="entry name" value="MFS AFLATOXIN EFFLUX PUMP"/>
    <property type="match status" value="1"/>
</dbReference>
<keyword evidence="4 7" id="KW-1133">Transmembrane helix</keyword>
<feature type="transmembrane region" description="Helical" evidence="7">
    <location>
        <begin position="150"/>
        <end position="169"/>
    </location>
</feature>
<feature type="region of interest" description="Disordered" evidence="6">
    <location>
        <begin position="1"/>
        <end position="70"/>
    </location>
</feature>
<feature type="domain" description="Major facilitator superfamily (MFS) profile" evidence="8">
    <location>
        <begin position="85"/>
        <end position="571"/>
    </location>
</feature>
<reference evidence="9 10" key="1">
    <citation type="submission" date="2017-06" db="EMBL/GenBank/DDBJ databases">
        <title>Ant-infecting Ophiocordyceps genomes reveal a high diversity of potential behavioral manipulation genes and a possible major role for enterotoxins.</title>
        <authorList>
            <person name="De Bekker C."/>
            <person name="Evans H.C."/>
            <person name="Brachmann A."/>
            <person name="Hughes D.P."/>
        </authorList>
    </citation>
    <scope>NUCLEOTIDE SEQUENCE [LARGE SCALE GENOMIC DNA]</scope>
    <source>
        <strain evidence="9 10">Map16</strain>
    </source>
</reference>
<organism evidence="9 10">
    <name type="scientific">Ophiocordyceps camponoti-rufipedis</name>
    <dbReference type="NCBI Taxonomy" id="2004952"/>
    <lineage>
        <taxon>Eukaryota</taxon>
        <taxon>Fungi</taxon>
        <taxon>Dikarya</taxon>
        <taxon>Ascomycota</taxon>
        <taxon>Pezizomycotina</taxon>
        <taxon>Sordariomycetes</taxon>
        <taxon>Hypocreomycetidae</taxon>
        <taxon>Hypocreales</taxon>
        <taxon>Ophiocordycipitaceae</taxon>
        <taxon>Ophiocordyceps</taxon>
    </lineage>
</organism>
<proteinExistence type="predicted"/>
<feature type="transmembrane region" description="Helical" evidence="7">
    <location>
        <begin position="82"/>
        <end position="100"/>
    </location>
</feature>
<gene>
    <name evidence="9" type="ORF">CDD80_1878</name>
</gene>
<feature type="transmembrane region" description="Helical" evidence="7">
    <location>
        <begin position="441"/>
        <end position="463"/>
    </location>
</feature>
<evidence type="ECO:0000256" key="7">
    <source>
        <dbReference type="SAM" id="Phobius"/>
    </source>
</evidence>
<feature type="transmembrane region" description="Helical" evidence="7">
    <location>
        <begin position="211"/>
        <end position="229"/>
    </location>
</feature>
<feature type="transmembrane region" description="Helical" evidence="7">
    <location>
        <begin position="120"/>
        <end position="138"/>
    </location>
</feature>
<evidence type="ECO:0000313" key="10">
    <source>
        <dbReference type="Proteomes" id="UP000226431"/>
    </source>
</evidence>
<evidence type="ECO:0000256" key="4">
    <source>
        <dbReference type="ARBA" id="ARBA00022989"/>
    </source>
</evidence>
<keyword evidence="10" id="KW-1185">Reference proteome</keyword>
<evidence type="ECO:0000256" key="3">
    <source>
        <dbReference type="ARBA" id="ARBA00022692"/>
    </source>
</evidence>
<dbReference type="CDD" id="cd17502">
    <property type="entry name" value="MFS_Azr1_MDR_like"/>
    <property type="match status" value="1"/>
</dbReference>
<sequence>MATTDCKAAQGPFAGDTTDCTSVVSSSYPNRLPDASSEKQNPVDDGSSEKQNPVDEPAEASLAKPLTRDETEENYKPKTIRFWLIVLSAFVSMFLVALDRTILSTAIPRITDDFHSLGDIGWYGSAYMLTTAAFQLLFGRIFKFYDLRITFLWCIVVFEVGSAICGAAPSSPVFIVGRAIAGLGSAGITTGTMMIIIPMVPLHKRPMFQSLFGVIFGISSVAGPLIGGAFTERVTWRWCFYMNLPVGVVAFIFLFFFLKIKTEPSQPAPLKEHIMRLDPLGTFFFVPSVVCLILALQWGGSTYPWNSWRIIILFIFCVLAAGAFAAVQILMPKTATLPVRIIKKRTTLAATFFMFFLAGGMLMLVYYIPLWFQTTHGIDPVQSGIYTIPLILSLVVAAACSAIFTQRIGYFAPSMIASPCVTAIGEGLMTTFTPTTGSPHWIAYQFLVGFGIGLGMQTSMISVQATLPKSDVPMGVAIVLFAQQLGGAIFVSVGQTILSGALVQKLSHLPGLDPQAIVRTGATDLRKMLPPSDLQIVLDAYNYACTRIFWAALALAFAQLVSACCVEWRSIKKKKPGPASA</sequence>
<dbReference type="PROSITE" id="PS50850">
    <property type="entry name" value="MFS"/>
    <property type="match status" value="1"/>
</dbReference>
<evidence type="ECO:0000259" key="8">
    <source>
        <dbReference type="PROSITE" id="PS50850"/>
    </source>
</evidence>
<feature type="transmembrane region" description="Helical" evidence="7">
    <location>
        <begin position="235"/>
        <end position="258"/>
    </location>
</feature>
<evidence type="ECO:0000256" key="2">
    <source>
        <dbReference type="ARBA" id="ARBA00022448"/>
    </source>
</evidence>
<dbReference type="InterPro" id="IPR036259">
    <property type="entry name" value="MFS_trans_sf"/>
</dbReference>
<feature type="transmembrane region" description="Helical" evidence="7">
    <location>
        <begin position="475"/>
        <end position="498"/>
    </location>
</feature>
<dbReference type="SUPFAM" id="SSF103473">
    <property type="entry name" value="MFS general substrate transporter"/>
    <property type="match status" value="1"/>
</dbReference>
<dbReference type="GO" id="GO:0022857">
    <property type="term" value="F:transmembrane transporter activity"/>
    <property type="evidence" value="ECO:0007669"/>
    <property type="project" value="InterPro"/>
</dbReference>
<evidence type="ECO:0000256" key="1">
    <source>
        <dbReference type="ARBA" id="ARBA00004141"/>
    </source>
</evidence>
<dbReference type="EMBL" id="NJES01000184">
    <property type="protein sequence ID" value="PHH76013.1"/>
    <property type="molecule type" value="Genomic_DNA"/>
</dbReference>
<accession>A0A2C5Z831</accession>
<feature type="transmembrane region" description="Helical" evidence="7">
    <location>
        <begin position="548"/>
        <end position="566"/>
    </location>
</feature>
<protein>
    <recommendedName>
        <fullName evidence="8">Major facilitator superfamily (MFS) profile domain-containing protein</fullName>
    </recommendedName>
</protein>
<dbReference type="InterPro" id="IPR011701">
    <property type="entry name" value="MFS"/>
</dbReference>
<feature type="transmembrane region" description="Helical" evidence="7">
    <location>
        <begin position="352"/>
        <end position="372"/>
    </location>
</feature>
<dbReference type="InterPro" id="IPR020846">
    <property type="entry name" value="MFS_dom"/>
</dbReference>
<dbReference type="Pfam" id="PF07690">
    <property type="entry name" value="MFS_1"/>
    <property type="match status" value="1"/>
</dbReference>
<keyword evidence="2" id="KW-0813">Transport</keyword>
<feature type="transmembrane region" description="Helical" evidence="7">
    <location>
        <begin position="310"/>
        <end position="331"/>
    </location>
</feature>
<keyword evidence="5 7" id="KW-0472">Membrane</keyword>
<comment type="caution">
    <text evidence="9">The sequence shown here is derived from an EMBL/GenBank/DDBJ whole genome shotgun (WGS) entry which is preliminary data.</text>
</comment>
<comment type="subcellular location">
    <subcellularLocation>
        <location evidence="1">Membrane</location>
        <topology evidence="1">Multi-pass membrane protein</topology>
    </subcellularLocation>
</comment>
<dbReference type="GO" id="GO:0005886">
    <property type="term" value="C:plasma membrane"/>
    <property type="evidence" value="ECO:0007669"/>
    <property type="project" value="TreeGrafter"/>
</dbReference>
<keyword evidence="3 7" id="KW-0812">Transmembrane</keyword>
<dbReference type="FunFam" id="1.20.1720.10:FF:000012">
    <property type="entry name" value="MFS toxin efflux pump (AflT)"/>
    <property type="match status" value="1"/>
</dbReference>
<dbReference type="FunFam" id="1.20.1250.20:FF:000196">
    <property type="entry name" value="MFS toxin efflux pump (AflT)"/>
    <property type="match status" value="1"/>
</dbReference>
<dbReference type="AlphaFoldDB" id="A0A2C5Z831"/>
<feature type="transmembrane region" description="Helical" evidence="7">
    <location>
        <begin position="411"/>
        <end position="429"/>
    </location>
</feature>
<feature type="transmembrane region" description="Helical" evidence="7">
    <location>
        <begin position="279"/>
        <end position="298"/>
    </location>
</feature>
<evidence type="ECO:0000256" key="6">
    <source>
        <dbReference type="SAM" id="MobiDB-lite"/>
    </source>
</evidence>
<name>A0A2C5Z831_9HYPO</name>